<reference evidence="1 2" key="3">
    <citation type="journal article" date="2016" name="FEMS Yeast Res.">
        <title>Curation of the genome annotation of Pichia pastoris (Komagataella phaffii) CBS7435 from gene level to protein function.</title>
        <authorList>
            <person name="Valli M."/>
            <person name="Tatto N.E."/>
            <person name="Peymann A."/>
            <person name="Gruber C."/>
            <person name="Landes N."/>
            <person name="Ekker H."/>
            <person name="Thallinger G.G."/>
            <person name="Mattanovich D."/>
            <person name="Gasser B."/>
            <person name="Graf A.B."/>
        </authorList>
    </citation>
    <scope>GENOME REANNOTATION</scope>
    <source>
        <strain evidence="1 2">ATCC 76273 / CBS 7435 / CECT 11047 / NRRL Y-11430 / Wegner 21-1</strain>
    </source>
</reference>
<evidence type="ECO:0000313" key="1">
    <source>
        <dbReference type="EMBL" id="CCA40010.1"/>
    </source>
</evidence>
<sequence length="105" mass="11438">MAVVRMGIDDIGGVRRSVGLEFSGAITSTLWIYVMTGSLAEGQGYPACGHYVAYKTQRRLVEDFARSCVLLTISTFDQGGSPPPPHRLALTTNSHFRKSSYVPQS</sequence>
<dbReference type="HOGENOM" id="CLU_2237579_0_0_1"/>
<dbReference type="Proteomes" id="UP000006853">
    <property type="component" value="Chromosome 3"/>
</dbReference>
<accession>F2QX82</accession>
<dbReference type="AlphaFoldDB" id="F2QX82"/>
<keyword evidence="2" id="KW-1185">Reference proteome</keyword>
<proteinExistence type="predicted"/>
<protein>
    <submittedName>
        <fullName evidence="1">Uncharacterized protein</fullName>
    </submittedName>
</protein>
<reference key="2">
    <citation type="submission" date="2011-04" db="EMBL/GenBank/DDBJ databases">
        <title>High-quality genome sequence of Pichia pastoris CBS 7435.</title>
        <authorList>
            <person name="Kueberl A."/>
            <person name="Schneider J."/>
            <person name="Thallinger G.G."/>
            <person name="Anderl I."/>
            <person name="Wibberg D."/>
            <person name="Hajek T."/>
            <person name="Jaenicke S."/>
            <person name="Brinkrolf K."/>
            <person name="Goesmann A."/>
            <person name="Szczepanowski R."/>
            <person name="Puehler A."/>
            <person name="Schwab H."/>
            <person name="Glieder A."/>
            <person name="Pichler H."/>
        </authorList>
    </citation>
    <scope>NUCLEOTIDE SEQUENCE</scope>
    <source>
        <strain>CBS 7435</strain>
    </source>
</reference>
<reference evidence="1 2" key="1">
    <citation type="journal article" date="2011" name="J. Biotechnol.">
        <title>High-quality genome sequence of Pichia pastoris CBS7435.</title>
        <authorList>
            <person name="Kuberl A."/>
            <person name="Schneider J."/>
            <person name="Thallinger G.G."/>
            <person name="Anderl I."/>
            <person name="Wibberg D."/>
            <person name="Hajek T."/>
            <person name="Jaenicke S."/>
            <person name="Brinkrolf K."/>
            <person name="Goesmann A."/>
            <person name="Szczepanowski R."/>
            <person name="Puhler A."/>
            <person name="Schwab H."/>
            <person name="Glieder A."/>
            <person name="Pichler H."/>
        </authorList>
    </citation>
    <scope>NUCLEOTIDE SEQUENCE [LARGE SCALE GENOMIC DNA]</scope>
    <source>
        <strain evidence="2">ATCC 76273 / CBS 7435 / CECT 11047 / NRRL Y-11430 / Wegner 21-1</strain>
    </source>
</reference>
<gene>
    <name evidence="1" type="ordered locus">PP7435_Chr3-1067</name>
</gene>
<organism evidence="1 2">
    <name type="scientific">Komagataella phaffii (strain ATCC 76273 / CBS 7435 / CECT 11047 / NRRL Y-11430 / Wegner 21-1)</name>
    <name type="common">Yeast</name>
    <name type="synonym">Pichia pastoris</name>
    <dbReference type="NCBI Taxonomy" id="981350"/>
    <lineage>
        <taxon>Eukaryota</taxon>
        <taxon>Fungi</taxon>
        <taxon>Dikarya</taxon>
        <taxon>Ascomycota</taxon>
        <taxon>Saccharomycotina</taxon>
        <taxon>Pichiomycetes</taxon>
        <taxon>Pichiales</taxon>
        <taxon>Pichiaceae</taxon>
        <taxon>Komagataella</taxon>
    </lineage>
</organism>
<dbReference type="EMBL" id="FR839630">
    <property type="protein sequence ID" value="CCA40010.1"/>
    <property type="molecule type" value="Genomic_DNA"/>
</dbReference>
<name>F2QX82_KOMPC</name>
<evidence type="ECO:0000313" key="2">
    <source>
        <dbReference type="Proteomes" id="UP000006853"/>
    </source>
</evidence>